<sequence length="337" mass="35684">MNSRPRVAFAMEHASLLSQLLDDDARARLASVADVVADDPLTEFASDRARDVLAEIDVLITGWGSPRVTAEVLALSPQLRLIAHAAGTVKPHLDESVWDRGVIVTTAAAANAIPVAEYTLAFILLAGKKTFESAHALRRRQSDFTSDDVPRDIGNHGATVGVIGASLVGRRLLTLLRAFSFRVLLADPTLSVADAESLGVELVPLDELMRRSAVVTLHAPVLPATIGMIGSEQLRAMKTGATFINTARGALVDHDALRRELVSGRISAVLDVTDPEPLPAGDPLYDLPNVIVTPHIAGSLGNELAHMGGSAVREVELFAAGLPNEHVVTRQALAATA</sequence>
<evidence type="ECO:0000313" key="8">
    <source>
        <dbReference type="Proteomes" id="UP000629365"/>
    </source>
</evidence>
<organism evidence="7 8">
    <name type="scientific">Microbacterium murale</name>
    <dbReference type="NCBI Taxonomy" id="1081040"/>
    <lineage>
        <taxon>Bacteria</taxon>
        <taxon>Bacillati</taxon>
        <taxon>Actinomycetota</taxon>
        <taxon>Actinomycetes</taxon>
        <taxon>Micrococcales</taxon>
        <taxon>Microbacteriaceae</taxon>
        <taxon>Microbacterium</taxon>
    </lineage>
</organism>
<keyword evidence="3" id="KW-0520">NAD</keyword>
<keyword evidence="8" id="KW-1185">Reference proteome</keyword>
<keyword evidence="2 4" id="KW-0560">Oxidoreductase</keyword>
<proteinExistence type="inferred from homology"/>
<dbReference type="Pfam" id="PF02826">
    <property type="entry name" value="2-Hacid_dh_C"/>
    <property type="match status" value="1"/>
</dbReference>
<evidence type="ECO:0000259" key="6">
    <source>
        <dbReference type="Pfam" id="PF02826"/>
    </source>
</evidence>
<dbReference type="RefSeq" id="WP_188437678.1">
    <property type="nucleotide sequence ID" value="NZ_BMCM01000006.1"/>
</dbReference>
<dbReference type="Proteomes" id="UP000629365">
    <property type="component" value="Unassembled WGS sequence"/>
</dbReference>
<dbReference type="EMBL" id="BMCM01000006">
    <property type="protein sequence ID" value="GGD87087.1"/>
    <property type="molecule type" value="Genomic_DNA"/>
</dbReference>
<comment type="similarity">
    <text evidence="1 4">Belongs to the D-isomer specific 2-hydroxyacid dehydrogenase family.</text>
</comment>
<dbReference type="InterPro" id="IPR006139">
    <property type="entry name" value="D-isomer_2_OHA_DH_cat_dom"/>
</dbReference>
<dbReference type="InterPro" id="IPR036291">
    <property type="entry name" value="NAD(P)-bd_dom_sf"/>
</dbReference>
<dbReference type="Gene3D" id="3.40.50.720">
    <property type="entry name" value="NAD(P)-binding Rossmann-like Domain"/>
    <property type="match status" value="2"/>
</dbReference>
<dbReference type="InterPro" id="IPR006140">
    <property type="entry name" value="D-isomer_DH_NAD-bd"/>
</dbReference>
<protein>
    <submittedName>
        <fullName evidence="7">2-hydroxyacid dehydrogenase</fullName>
    </submittedName>
</protein>
<feature type="domain" description="D-isomer specific 2-hydroxyacid dehydrogenase catalytic" evidence="5">
    <location>
        <begin position="22"/>
        <end position="328"/>
    </location>
</feature>
<dbReference type="SUPFAM" id="SSF52283">
    <property type="entry name" value="Formate/glycerate dehydrogenase catalytic domain-like"/>
    <property type="match status" value="1"/>
</dbReference>
<evidence type="ECO:0000259" key="5">
    <source>
        <dbReference type="Pfam" id="PF00389"/>
    </source>
</evidence>
<comment type="caution">
    <text evidence="7">The sequence shown here is derived from an EMBL/GenBank/DDBJ whole genome shotgun (WGS) entry which is preliminary data.</text>
</comment>
<evidence type="ECO:0000256" key="3">
    <source>
        <dbReference type="ARBA" id="ARBA00023027"/>
    </source>
</evidence>
<accession>A0ABQ1RZ85</accession>
<gene>
    <name evidence="7" type="ORF">GCM10007269_32490</name>
</gene>
<evidence type="ECO:0000256" key="4">
    <source>
        <dbReference type="RuleBase" id="RU003719"/>
    </source>
</evidence>
<name>A0ABQ1RZ85_9MICO</name>
<reference evidence="8" key="1">
    <citation type="journal article" date="2019" name="Int. J. Syst. Evol. Microbiol.">
        <title>The Global Catalogue of Microorganisms (GCM) 10K type strain sequencing project: providing services to taxonomists for standard genome sequencing and annotation.</title>
        <authorList>
            <consortium name="The Broad Institute Genomics Platform"/>
            <consortium name="The Broad Institute Genome Sequencing Center for Infectious Disease"/>
            <person name="Wu L."/>
            <person name="Ma J."/>
        </authorList>
    </citation>
    <scope>NUCLEOTIDE SEQUENCE [LARGE SCALE GENOMIC DNA]</scope>
    <source>
        <strain evidence="8">CCM 7640</strain>
    </source>
</reference>
<evidence type="ECO:0000256" key="1">
    <source>
        <dbReference type="ARBA" id="ARBA00005854"/>
    </source>
</evidence>
<dbReference type="CDD" id="cd12167">
    <property type="entry name" value="2-Hacid_dh_8"/>
    <property type="match status" value="1"/>
</dbReference>
<evidence type="ECO:0000313" key="7">
    <source>
        <dbReference type="EMBL" id="GGD87087.1"/>
    </source>
</evidence>
<dbReference type="PANTHER" id="PTHR42789">
    <property type="entry name" value="D-ISOMER SPECIFIC 2-HYDROXYACID DEHYDROGENASE FAMILY PROTEIN (AFU_ORTHOLOGUE AFUA_6G10090)"/>
    <property type="match status" value="1"/>
</dbReference>
<dbReference type="InterPro" id="IPR050857">
    <property type="entry name" value="D-2-hydroxyacid_DH"/>
</dbReference>
<evidence type="ECO:0000256" key="2">
    <source>
        <dbReference type="ARBA" id="ARBA00023002"/>
    </source>
</evidence>
<dbReference type="PANTHER" id="PTHR42789:SF1">
    <property type="entry name" value="D-ISOMER SPECIFIC 2-HYDROXYACID DEHYDROGENASE FAMILY PROTEIN (AFU_ORTHOLOGUE AFUA_6G10090)"/>
    <property type="match status" value="1"/>
</dbReference>
<feature type="domain" description="D-isomer specific 2-hydroxyacid dehydrogenase NAD-binding" evidence="6">
    <location>
        <begin position="122"/>
        <end position="297"/>
    </location>
</feature>
<dbReference type="SUPFAM" id="SSF51735">
    <property type="entry name" value="NAD(P)-binding Rossmann-fold domains"/>
    <property type="match status" value="1"/>
</dbReference>
<dbReference type="Pfam" id="PF00389">
    <property type="entry name" value="2-Hacid_dh"/>
    <property type="match status" value="1"/>
</dbReference>